<keyword evidence="1" id="KW-0378">Hydrolase</keyword>
<dbReference type="InterPro" id="IPR036412">
    <property type="entry name" value="HAD-like_sf"/>
</dbReference>
<dbReference type="InterPro" id="IPR023214">
    <property type="entry name" value="HAD_sf"/>
</dbReference>
<dbReference type="NCBIfam" id="TIGR01549">
    <property type="entry name" value="HAD-SF-IA-v1"/>
    <property type="match status" value="1"/>
</dbReference>
<organism evidence="1 2">
    <name type="scientific">Caproiciproducens faecalis</name>
    <dbReference type="NCBI Taxonomy" id="2820301"/>
    <lineage>
        <taxon>Bacteria</taxon>
        <taxon>Bacillati</taxon>
        <taxon>Bacillota</taxon>
        <taxon>Clostridia</taxon>
        <taxon>Eubacteriales</taxon>
        <taxon>Acutalibacteraceae</taxon>
        <taxon>Caproiciproducens</taxon>
    </lineage>
</organism>
<dbReference type="GO" id="GO:0016787">
    <property type="term" value="F:hydrolase activity"/>
    <property type="evidence" value="ECO:0007669"/>
    <property type="project" value="UniProtKB-KW"/>
</dbReference>
<reference evidence="1 2" key="1">
    <citation type="submission" date="2021-03" db="EMBL/GenBank/DDBJ databases">
        <title>Caproiciproducens sp. nov. isolated from feces of cow.</title>
        <authorList>
            <person name="Choi J.-Y."/>
        </authorList>
    </citation>
    <scope>NUCLEOTIDE SEQUENCE [LARGE SCALE GENOMIC DNA]</scope>
    <source>
        <strain evidence="1 2">AGMB10547</strain>
    </source>
</reference>
<dbReference type="SUPFAM" id="SSF56784">
    <property type="entry name" value="HAD-like"/>
    <property type="match status" value="1"/>
</dbReference>
<dbReference type="PANTHER" id="PTHR43434">
    <property type="entry name" value="PHOSPHOGLYCOLATE PHOSPHATASE"/>
    <property type="match status" value="1"/>
</dbReference>
<dbReference type="Gene3D" id="3.40.50.1000">
    <property type="entry name" value="HAD superfamily/HAD-like"/>
    <property type="match status" value="1"/>
</dbReference>
<dbReference type="Gene3D" id="1.10.150.240">
    <property type="entry name" value="Putative phosphatase, domain 2"/>
    <property type="match status" value="1"/>
</dbReference>
<dbReference type="SFLD" id="SFLDG01129">
    <property type="entry name" value="C1.5:_HAD__Beta-PGM__Phosphata"/>
    <property type="match status" value="1"/>
</dbReference>
<proteinExistence type="predicted"/>
<sequence>MNYTHIVFDVDGTLLDSEDTVLLSFQKMLFIIQGKMYPLEELRFCLGIPGHDTLEKMKVEPLEDAFRMWGEFEQEFSYTMKLFKEIPSVLLQLKKNGIEMGIITSRTREEFEAVVTPFGANHYFKHIICAEDSPGHKPDPAPMLRYLELTGAKKDRVLYIGDSIYDCRCAQGAGVDFALALWGCRSPEGICPEHALKNPQDIFSL</sequence>
<dbReference type="InterPro" id="IPR023198">
    <property type="entry name" value="PGP-like_dom2"/>
</dbReference>
<gene>
    <name evidence="1" type="ORF">J5W02_00010</name>
</gene>
<dbReference type="Proteomes" id="UP000719942">
    <property type="component" value="Unassembled WGS sequence"/>
</dbReference>
<dbReference type="SFLD" id="SFLDS00003">
    <property type="entry name" value="Haloacid_Dehalogenase"/>
    <property type="match status" value="1"/>
</dbReference>
<accession>A0ABS7DJA0</accession>
<keyword evidence="2" id="KW-1185">Reference proteome</keyword>
<dbReference type="InterPro" id="IPR006439">
    <property type="entry name" value="HAD-SF_hydro_IA"/>
</dbReference>
<dbReference type="Pfam" id="PF13419">
    <property type="entry name" value="HAD_2"/>
    <property type="match status" value="1"/>
</dbReference>
<comment type="caution">
    <text evidence="1">The sequence shown here is derived from an EMBL/GenBank/DDBJ whole genome shotgun (WGS) entry which is preliminary data.</text>
</comment>
<protein>
    <submittedName>
        <fullName evidence="1">HAD family hydrolase</fullName>
    </submittedName>
</protein>
<evidence type="ECO:0000313" key="1">
    <source>
        <dbReference type="EMBL" id="MBW7571184.1"/>
    </source>
</evidence>
<dbReference type="InterPro" id="IPR050155">
    <property type="entry name" value="HAD-like_hydrolase_sf"/>
</dbReference>
<dbReference type="PANTHER" id="PTHR43434:SF26">
    <property type="entry name" value="PYROPHOSPHATASE PPAX"/>
    <property type="match status" value="1"/>
</dbReference>
<dbReference type="InterPro" id="IPR041492">
    <property type="entry name" value="HAD_2"/>
</dbReference>
<name>A0ABS7DJA0_9FIRM</name>
<evidence type="ECO:0000313" key="2">
    <source>
        <dbReference type="Proteomes" id="UP000719942"/>
    </source>
</evidence>
<dbReference type="EMBL" id="JAGFNZ010000001">
    <property type="protein sequence ID" value="MBW7571184.1"/>
    <property type="molecule type" value="Genomic_DNA"/>
</dbReference>
<dbReference type="RefSeq" id="WP_219938333.1">
    <property type="nucleotide sequence ID" value="NZ_JAGFNZ010000001.1"/>
</dbReference>